<dbReference type="Proteomes" id="UP000748752">
    <property type="component" value="Unassembled WGS sequence"/>
</dbReference>
<evidence type="ECO:0000256" key="4">
    <source>
        <dbReference type="ARBA" id="ARBA00023098"/>
    </source>
</evidence>
<evidence type="ECO:0000313" key="7">
    <source>
        <dbReference type="EMBL" id="MBK1633020.1"/>
    </source>
</evidence>
<dbReference type="SUPFAM" id="SSF69593">
    <property type="entry name" value="Glycerol-3-phosphate (1)-acyltransferase"/>
    <property type="match status" value="1"/>
</dbReference>
<evidence type="ECO:0000256" key="1">
    <source>
        <dbReference type="ARBA" id="ARBA00005189"/>
    </source>
</evidence>
<evidence type="ECO:0000256" key="3">
    <source>
        <dbReference type="ARBA" id="ARBA00022679"/>
    </source>
</evidence>
<evidence type="ECO:0000256" key="2">
    <source>
        <dbReference type="ARBA" id="ARBA00022516"/>
    </source>
</evidence>
<comment type="caution">
    <text evidence="7">The sequence shown here is derived from an EMBL/GenBank/DDBJ whole genome shotgun (WGS) entry which is preliminary data.</text>
</comment>
<reference evidence="7 8" key="1">
    <citation type="journal article" date="2020" name="Microorganisms">
        <title>Osmotic Adaptation and Compatible Solute Biosynthesis of Phototrophic Bacteria as Revealed from Genome Analyses.</title>
        <authorList>
            <person name="Imhoff J.F."/>
            <person name="Rahn T."/>
            <person name="Kunzel S."/>
            <person name="Keller A."/>
            <person name="Neulinger S.C."/>
        </authorList>
    </citation>
    <scope>NUCLEOTIDE SEQUENCE [LARGE SCALE GENOMIC DNA]</scope>
    <source>
        <strain evidence="7 8">DSM 6210</strain>
    </source>
</reference>
<name>A0ABS1CMG7_9GAMM</name>
<comment type="pathway">
    <text evidence="1">Lipid metabolism.</text>
</comment>
<keyword evidence="5" id="KW-0012">Acyltransferase</keyword>
<accession>A0ABS1CMG7</accession>
<dbReference type="CDD" id="cd07989">
    <property type="entry name" value="LPLAT_AGPAT-like"/>
    <property type="match status" value="1"/>
</dbReference>
<evidence type="ECO:0000313" key="8">
    <source>
        <dbReference type="Proteomes" id="UP000748752"/>
    </source>
</evidence>
<proteinExistence type="predicted"/>
<keyword evidence="4" id="KW-0443">Lipid metabolism</keyword>
<keyword evidence="3" id="KW-0808">Transferase</keyword>
<dbReference type="SMART" id="SM00563">
    <property type="entry name" value="PlsC"/>
    <property type="match status" value="1"/>
</dbReference>
<sequence length="244" mass="25748">MLGAGVAVLGRLGAPRPWLPSLVGWWHRRLCRCLGVEVSCRGTAASGALLAVNHVSWLDIPVLGGAAPAHFVSKAEVRRWPVVGWLAHLAGTLFLRRGAHQAADLAREITARLRAGRRVAIFPEGTTGDGRGLLRFHARLFAAADDRDIPVQPVAIRYGGGPEPDAVAPFVGDDTLLAHLGRVLRHPQLTVTLTFLPPVTMPAGRRRELAEAVRAAIAEELGRLGRGAAAAGGAQPAAFAPDTA</sequence>
<feature type="domain" description="Phospholipid/glycerol acyltransferase" evidence="6">
    <location>
        <begin position="48"/>
        <end position="159"/>
    </location>
</feature>
<dbReference type="InterPro" id="IPR002123">
    <property type="entry name" value="Plipid/glycerol_acylTrfase"/>
</dbReference>
<keyword evidence="8" id="KW-1185">Reference proteome</keyword>
<organism evidence="7 8">
    <name type="scientific">Thiohalocapsa halophila</name>
    <dbReference type="NCBI Taxonomy" id="69359"/>
    <lineage>
        <taxon>Bacteria</taxon>
        <taxon>Pseudomonadati</taxon>
        <taxon>Pseudomonadota</taxon>
        <taxon>Gammaproteobacteria</taxon>
        <taxon>Chromatiales</taxon>
        <taxon>Chromatiaceae</taxon>
        <taxon>Thiohalocapsa</taxon>
    </lineage>
</organism>
<evidence type="ECO:0000259" key="6">
    <source>
        <dbReference type="SMART" id="SM00563"/>
    </source>
</evidence>
<dbReference type="Pfam" id="PF01553">
    <property type="entry name" value="Acyltransferase"/>
    <property type="match status" value="1"/>
</dbReference>
<dbReference type="EMBL" id="NRRV01000065">
    <property type="protein sequence ID" value="MBK1633020.1"/>
    <property type="molecule type" value="Genomic_DNA"/>
</dbReference>
<dbReference type="PANTHER" id="PTHR10434">
    <property type="entry name" value="1-ACYL-SN-GLYCEROL-3-PHOSPHATE ACYLTRANSFERASE"/>
    <property type="match status" value="1"/>
</dbReference>
<gene>
    <name evidence="7" type="ORF">CKO31_20140</name>
</gene>
<keyword evidence="2" id="KW-0444">Lipid biosynthesis</keyword>
<dbReference type="PANTHER" id="PTHR10434:SF64">
    <property type="entry name" value="1-ACYL-SN-GLYCEROL-3-PHOSPHATE ACYLTRANSFERASE-RELATED"/>
    <property type="match status" value="1"/>
</dbReference>
<protein>
    <recommendedName>
        <fullName evidence="6">Phospholipid/glycerol acyltransferase domain-containing protein</fullName>
    </recommendedName>
</protein>
<evidence type="ECO:0000256" key="5">
    <source>
        <dbReference type="ARBA" id="ARBA00023315"/>
    </source>
</evidence>